<gene>
    <name evidence="1" type="ORF">ACFHYO_12570</name>
</gene>
<accession>A0ABV6T6R5</accession>
<keyword evidence="2" id="KW-1185">Reference proteome</keyword>
<evidence type="ECO:0000313" key="2">
    <source>
        <dbReference type="Proteomes" id="UP001589920"/>
    </source>
</evidence>
<proteinExistence type="predicted"/>
<comment type="caution">
    <text evidence="1">The sequence shown here is derived from an EMBL/GenBank/DDBJ whole genome shotgun (WGS) entry which is preliminary data.</text>
</comment>
<name>A0ABV6T6R5_9RHOB</name>
<reference evidence="1 2" key="1">
    <citation type="submission" date="2024-09" db="EMBL/GenBank/DDBJ databases">
        <authorList>
            <person name="Sun Q."/>
            <person name="Mori K."/>
        </authorList>
    </citation>
    <scope>NUCLEOTIDE SEQUENCE [LARGE SCALE GENOMIC DNA]</scope>
    <source>
        <strain evidence="1 2">KCTC 42086</strain>
    </source>
</reference>
<evidence type="ECO:0000313" key="1">
    <source>
        <dbReference type="EMBL" id="MFC0812940.1"/>
    </source>
</evidence>
<dbReference type="RefSeq" id="WP_394320807.1">
    <property type="nucleotide sequence ID" value="NZ_JBHMQU010000064.1"/>
</dbReference>
<dbReference type="EMBL" id="JBHMQU010000064">
    <property type="protein sequence ID" value="MFC0812940.1"/>
    <property type="molecule type" value="Genomic_DNA"/>
</dbReference>
<dbReference type="Proteomes" id="UP001589920">
    <property type="component" value="Unassembled WGS sequence"/>
</dbReference>
<organism evidence="1 2">
    <name type="scientific">Paracoccus panacisoli</name>
    <dbReference type="NCBI Taxonomy" id="1510163"/>
    <lineage>
        <taxon>Bacteria</taxon>
        <taxon>Pseudomonadati</taxon>
        <taxon>Pseudomonadota</taxon>
        <taxon>Alphaproteobacteria</taxon>
        <taxon>Rhodobacterales</taxon>
        <taxon>Paracoccaceae</taxon>
        <taxon>Paracoccus</taxon>
    </lineage>
</organism>
<sequence>MRDRSAYLESACGALILGHLEETEEFLRRFRTSLAQCPLSPDEQVACLSLFERLRGLALAAGTGIDAARSWLADLSASTGGLDVYDRSGRQRVSTGLADTPRRY</sequence>
<protein>
    <submittedName>
        <fullName evidence="1">Uncharacterized protein</fullName>
    </submittedName>
</protein>